<gene>
    <name evidence="1" type="ORF">AVEN_139124_1</name>
</gene>
<proteinExistence type="predicted"/>
<name>A0A4Y2L5H7_ARAVE</name>
<dbReference type="AlphaFoldDB" id="A0A4Y2L5H7"/>
<evidence type="ECO:0000313" key="2">
    <source>
        <dbReference type="Proteomes" id="UP000499080"/>
    </source>
</evidence>
<evidence type="ECO:0000313" key="1">
    <source>
        <dbReference type="EMBL" id="GBN09460.1"/>
    </source>
</evidence>
<organism evidence="1 2">
    <name type="scientific">Araneus ventricosus</name>
    <name type="common">Orbweaver spider</name>
    <name type="synonym">Epeira ventricosa</name>
    <dbReference type="NCBI Taxonomy" id="182803"/>
    <lineage>
        <taxon>Eukaryota</taxon>
        <taxon>Metazoa</taxon>
        <taxon>Ecdysozoa</taxon>
        <taxon>Arthropoda</taxon>
        <taxon>Chelicerata</taxon>
        <taxon>Arachnida</taxon>
        <taxon>Araneae</taxon>
        <taxon>Araneomorphae</taxon>
        <taxon>Entelegynae</taxon>
        <taxon>Araneoidea</taxon>
        <taxon>Araneidae</taxon>
        <taxon>Araneus</taxon>
    </lineage>
</organism>
<dbReference type="EMBL" id="BGPR01005358">
    <property type="protein sequence ID" value="GBN09460.1"/>
    <property type="molecule type" value="Genomic_DNA"/>
</dbReference>
<accession>A0A4Y2L5H7</accession>
<protein>
    <submittedName>
        <fullName evidence="1">Uncharacterized protein</fullName>
    </submittedName>
</protein>
<comment type="caution">
    <text evidence="1">The sequence shown here is derived from an EMBL/GenBank/DDBJ whole genome shotgun (WGS) entry which is preliminary data.</text>
</comment>
<dbReference type="Proteomes" id="UP000499080">
    <property type="component" value="Unassembled WGS sequence"/>
</dbReference>
<reference evidence="1 2" key="1">
    <citation type="journal article" date="2019" name="Sci. Rep.">
        <title>Orb-weaving spider Araneus ventricosus genome elucidates the spidroin gene catalogue.</title>
        <authorList>
            <person name="Kono N."/>
            <person name="Nakamura H."/>
            <person name="Ohtoshi R."/>
            <person name="Moran D.A.P."/>
            <person name="Shinohara A."/>
            <person name="Yoshida Y."/>
            <person name="Fujiwara M."/>
            <person name="Mori M."/>
            <person name="Tomita M."/>
            <person name="Arakawa K."/>
        </authorList>
    </citation>
    <scope>NUCLEOTIDE SEQUENCE [LARGE SCALE GENOMIC DNA]</scope>
</reference>
<sequence>MAGLKKRMTCSAAVISVAWSGRVESLRSFLRHSLYKQKYLKRTNGNFWGFKNGKLFPRTVARNVLASCAHTLTEPNNTTGETKSGLRGRAWLLEKEMSFVERDGIILPPLHVNGTVHEMS</sequence>
<keyword evidence="2" id="KW-1185">Reference proteome</keyword>